<gene>
    <name evidence="3" type="primary">rbfA</name>
    <name evidence="5" type="ORF">FB389_0071</name>
</gene>
<dbReference type="GO" id="GO:0043024">
    <property type="term" value="F:ribosomal small subunit binding"/>
    <property type="evidence" value="ECO:0007669"/>
    <property type="project" value="TreeGrafter"/>
</dbReference>
<reference evidence="5 6" key="1">
    <citation type="submission" date="2019-06" db="EMBL/GenBank/DDBJ databases">
        <title>Sequencing the genomes of 1000 actinobacteria strains.</title>
        <authorList>
            <person name="Klenk H.-P."/>
        </authorList>
    </citation>
    <scope>NUCLEOTIDE SEQUENCE [LARGE SCALE GENOMIC DNA]</scope>
    <source>
        <strain evidence="5 6">DSM 10596</strain>
    </source>
</reference>
<dbReference type="RefSeq" id="WP_142110855.1">
    <property type="nucleotide sequence ID" value="NZ_BAAATB010000005.1"/>
</dbReference>
<comment type="subcellular location">
    <subcellularLocation>
        <location evidence="3">Cytoplasm</location>
    </subcellularLocation>
</comment>
<dbReference type="PANTHER" id="PTHR33515:SF1">
    <property type="entry name" value="RIBOSOME-BINDING FACTOR A, CHLOROPLASTIC-RELATED"/>
    <property type="match status" value="1"/>
</dbReference>
<dbReference type="SUPFAM" id="SSF89919">
    <property type="entry name" value="Ribosome-binding factor A, RbfA"/>
    <property type="match status" value="1"/>
</dbReference>
<feature type="compositionally biased region" description="Basic and acidic residues" evidence="4">
    <location>
        <begin position="133"/>
        <end position="146"/>
    </location>
</feature>
<dbReference type="EMBL" id="VFNV01000001">
    <property type="protein sequence ID" value="TQK75445.1"/>
    <property type="molecule type" value="Genomic_DNA"/>
</dbReference>
<comment type="subunit">
    <text evidence="3">Monomer. Binds 30S ribosomal subunits, but not 50S ribosomal subunits or 70S ribosomes.</text>
</comment>
<dbReference type="HAMAP" id="MF_00003">
    <property type="entry name" value="RbfA"/>
    <property type="match status" value="1"/>
</dbReference>
<dbReference type="InterPro" id="IPR020053">
    <property type="entry name" value="Ribosome-bd_factorA_CS"/>
</dbReference>
<dbReference type="PANTHER" id="PTHR33515">
    <property type="entry name" value="RIBOSOME-BINDING FACTOR A, CHLOROPLASTIC-RELATED"/>
    <property type="match status" value="1"/>
</dbReference>
<dbReference type="InterPro" id="IPR000238">
    <property type="entry name" value="RbfA"/>
</dbReference>
<dbReference type="GO" id="GO:0030490">
    <property type="term" value="P:maturation of SSU-rRNA"/>
    <property type="evidence" value="ECO:0007669"/>
    <property type="project" value="UniProtKB-UniRule"/>
</dbReference>
<dbReference type="Proteomes" id="UP000316181">
    <property type="component" value="Unassembled WGS sequence"/>
</dbReference>
<comment type="similarity">
    <text evidence="3">Belongs to the RbfA family.</text>
</comment>
<sequence>MAENPRAIRLAERTQQIVASLLESRIKDPRLGFITITDVKMTGDCQHASVFYTVFGSDEDRAGTEAALKSAKGLIRSEVGKQLGMRLTPTIEFHLDSVPQEAQHITDALAEARRRDEELARLREGATPAGDADPYRKPADPTRAED</sequence>
<evidence type="ECO:0000256" key="3">
    <source>
        <dbReference type="HAMAP-Rule" id="MF_00003"/>
    </source>
</evidence>
<feature type="compositionally biased region" description="Basic and acidic residues" evidence="4">
    <location>
        <begin position="114"/>
        <end position="124"/>
    </location>
</feature>
<dbReference type="GO" id="GO:0005829">
    <property type="term" value="C:cytosol"/>
    <property type="evidence" value="ECO:0007669"/>
    <property type="project" value="TreeGrafter"/>
</dbReference>
<keyword evidence="2 3" id="KW-0690">Ribosome biogenesis</keyword>
<dbReference type="Gene3D" id="3.30.300.20">
    <property type="match status" value="1"/>
</dbReference>
<comment type="caution">
    <text evidence="5">The sequence shown here is derived from an EMBL/GenBank/DDBJ whole genome shotgun (WGS) entry which is preliminary data.</text>
</comment>
<evidence type="ECO:0000256" key="2">
    <source>
        <dbReference type="ARBA" id="ARBA00022517"/>
    </source>
</evidence>
<keyword evidence="1 3" id="KW-0963">Cytoplasm</keyword>
<evidence type="ECO:0000313" key="6">
    <source>
        <dbReference type="Proteomes" id="UP000316181"/>
    </source>
</evidence>
<proteinExistence type="inferred from homology"/>
<name>A0A542SLT5_9MICO</name>
<organism evidence="5 6">
    <name type="scientific">Rarobacter incanus</name>
    <dbReference type="NCBI Taxonomy" id="153494"/>
    <lineage>
        <taxon>Bacteria</taxon>
        <taxon>Bacillati</taxon>
        <taxon>Actinomycetota</taxon>
        <taxon>Actinomycetes</taxon>
        <taxon>Micrococcales</taxon>
        <taxon>Rarobacteraceae</taxon>
        <taxon>Rarobacter</taxon>
    </lineage>
</organism>
<dbReference type="OrthoDB" id="307788at2"/>
<comment type="function">
    <text evidence="3">One of several proteins that assist in the late maturation steps of the functional core of the 30S ribosomal subunit. Associates with free 30S ribosomal subunits (but not with 30S subunits that are part of 70S ribosomes or polysomes). Required for efficient processing of 16S rRNA. May interact with the 5'-terminal helix region of 16S rRNA.</text>
</comment>
<dbReference type="Pfam" id="PF02033">
    <property type="entry name" value="RBFA"/>
    <property type="match status" value="1"/>
</dbReference>
<dbReference type="PROSITE" id="PS01319">
    <property type="entry name" value="RBFA"/>
    <property type="match status" value="1"/>
</dbReference>
<evidence type="ECO:0000256" key="1">
    <source>
        <dbReference type="ARBA" id="ARBA00022490"/>
    </source>
</evidence>
<dbReference type="AlphaFoldDB" id="A0A542SLT5"/>
<dbReference type="InterPro" id="IPR023799">
    <property type="entry name" value="RbfA_dom_sf"/>
</dbReference>
<accession>A0A542SLT5</accession>
<dbReference type="NCBIfam" id="TIGR00082">
    <property type="entry name" value="rbfA"/>
    <property type="match status" value="1"/>
</dbReference>
<evidence type="ECO:0000256" key="4">
    <source>
        <dbReference type="SAM" id="MobiDB-lite"/>
    </source>
</evidence>
<feature type="region of interest" description="Disordered" evidence="4">
    <location>
        <begin position="114"/>
        <end position="146"/>
    </location>
</feature>
<protein>
    <recommendedName>
        <fullName evidence="3">Ribosome-binding factor A</fullName>
    </recommendedName>
</protein>
<dbReference type="InterPro" id="IPR015946">
    <property type="entry name" value="KH_dom-like_a/b"/>
</dbReference>
<keyword evidence="6" id="KW-1185">Reference proteome</keyword>
<evidence type="ECO:0000313" key="5">
    <source>
        <dbReference type="EMBL" id="TQK75445.1"/>
    </source>
</evidence>